<name>A0ACC2VCD4_9TREE</name>
<gene>
    <name evidence="1" type="ORF">QFC21_005100</name>
</gene>
<dbReference type="Proteomes" id="UP001227268">
    <property type="component" value="Unassembled WGS sequence"/>
</dbReference>
<organism evidence="1 2">
    <name type="scientific">Naganishia friedmannii</name>
    <dbReference type="NCBI Taxonomy" id="89922"/>
    <lineage>
        <taxon>Eukaryota</taxon>
        <taxon>Fungi</taxon>
        <taxon>Dikarya</taxon>
        <taxon>Basidiomycota</taxon>
        <taxon>Agaricomycotina</taxon>
        <taxon>Tremellomycetes</taxon>
        <taxon>Filobasidiales</taxon>
        <taxon>Filobasidiaceae</taxon>
        <taxon>Naganishia</taxon>
    </lineage>
</organism>
<dbReference type="EMBL" id="JASBWT010000018">
    <property type="protein sequence ID" value="KAJ9096829.1"/>
    <property type="molecule type" value="Genomic_DNA"/>
</dbReference>
<protein>
    <submittedName>
        <fullName evidence="1">Uncharacterized protein</fullName>
    </submittedName>
</protein>
<evidence type="ECO:0000313" key="2">
    <source>
        <dbReference type="Proteomes" id="UP001227268"/>
    </source>
</evidence>
<keyword evidence="2" id="KW-1185">Reference proteome</keyword>
<proteinExistence type="predicted"/>
<comment type="caution">
    <text evidence="1">The sequence shown here is derived from an EMBL/GenBank/DDBJ whole genome shotgun (WGS) entry which is preliminary data.</text>
</comment>
<reference evidence="1" key="1">
    <citation type="submission" date="2023-04" db="EMBL/GenBank/DDBJ databases">
        <title>Draft Genome sequencing of Naganishia species isolated from polar environments using Oxford Nanopore Technology.</title>
        <authorList>
            <person name="Leo P."/>
            <person name="Venkateswaran K."/>
        </authorList>
    </citation>
    <scope>NUCLEOTIDE SEQUENCE</scope>
    <source>
        <strain evidence="1">MNA-CCFEE 5423</strain>
    </source>
</reference>
<sequence length="200" mass="22023">MSSLPADSSPSAKAGWELMANINTSSFEVFQTEEGANVLHADFDLCKEDYLRQLLVDAEEAHRFLHKLGSKTEEMAGLVSILAASLRVGDSLDSIIAAYDDIREDVEDYDLERETRQALWMGIFRPITASAATQRKAMRAEAELVQGGLSALSMLSQKSSYFLLNAEILIQDKEASLAMQPRNAAVASAWHRLSKARTLA</sequence>
<evidence type="ECO:0000313" key="1">
    <source>
        <dbReference type="EMBL" id="KAJ9096829.1"/>
    </source>
</evidence>
<accession>A0ACC2VCD4</accession>